<keyword evidence="8" id="KW-1185">Reference proteome</keyword>
<dbReference type="Pfam" id="PF00872">
    <property type="entry name" value="Transposase_mut"/>
    <property type="match status" value="1"/>
</dbReference>
<keyword evidence="5 6" id="KW-0233">DNA recombination</keyword>
<evidence type="ECO:0000256" key="5">
    <source>
        <dbReference type="ARBA" id="ARBA00023172"/>
    </source>
</evidence>
<accession>I5C086</accession>
<evidence type="ECO:0000313" key="7">
    <source>
        <dbReference type="EMBL" id="EIM75238.1"/>
    </source>
</evidence>
<dbReference type="PANTHER" id="PTHR33217:SF8">
    <property type="entry name" value="MUTATOR FAMILY TRANSPOSASE"/>
    <property type="match status" value="1"/>
</dbReference>
<dbReference type="AlphaFoldDB" id="I5C086"/>
<evidence type="ECO:0000313" key="8">
    <source>
        <dbReference type="Proteomes" id="UP000005551"/>
    </source>
</evidence>
<evidence type="ECO:0000256" key="1">
    <source>
        <dbReference type="ARBA" id="ARBA00002190"/>
    </source>
</evidence>
<reference evidence="7 8" key="1">
    <citation type="submission" date="2012-05" db="EMBL/GenBank/DDBJ databases">
        <title>Genome sequence of Nitritalea halalkaliphila LW7.</title>
        <authorList>
            <person name="Jangir P.K."/>
            <person name="Singh A."/>
            <person name="Shivaji S."/>
            <person name="Sharma R."/>
        </authorList>
    </citation>
    <scope>NUCLEOTIDE SEQUENCE [LARGE SCALE GENOMIC DNA]</scope>
    <source>
        <strain evidence="7 8">LW7</strain>
    </source>
</reference>
<keyword evidence="6" id="KW-0814">Transposable element</keyword>
<dbReference type="STRING" id="1189621.A3SI_13949"/>
<protein>
    <recommendedName>
        <fullName evidence="6">Mutator family transposase</fullName>
    </recommendedName>
</protein>
<sequence length="144" mass="16052">MGERIKAQLYGKKRLLEEGSPFSELLQQMVNTMLEGEIEDFLSEGRAAGKVNKRNGRTSKRVVSEFGPLDIATPRDRNGDFEPELIGKRQKSLTSGLDDQILALYAQGNSIEDVRRLLADIYGISISSGRISQLTDKVLPEIQE</sequence>
<keyword evidence="3 6" id="KW-0815">Transposition</keyword>
<comment type="function">
    <text evidence="1 6">Required for the transposition of the insertion element.</text>
</comment>
<evidence type="ECO:0000256" key="2">
    <source>
        <dbReference type="ARBA" id="ARBA00010961"/>
    </source>
</evidence>
<dbReference type="PANTHER" id="PTHR33217">
    <property type="entry name" value="TRANSPOSASE FOR INSERTION SEQUENCE ELEMENT IS1081"/>
    <property type="match status" value="1"/>
</dbReference>
<dbReference type="InterPro" id="IPR001207">
    <property type="entry name" value="Transposase_mutator"/>
</dbReference>
<name>I5C086_9BACT</name>
<dbReference type="Proteomes" id="UP000005551">
    <property type="component" value="Unassembled WGS sequence"/>
</dbReference>
<dbReference type="GO" id="GO:0006313">
    <property type="term" value="P:DNA transposition"/>
    <property type="evidence" value="ECO:0007669"/>
    <property type="project" value="UniProtKB-UniRule"/>
</dbReference>
<evidence type="ECO:0000256" key="6">
    <source>
        <dbReference type="RuleBase" id="RU365089"/>
    </source>
</evidence>
<keyword evidence="4 6" id="KW-0238">DNA-binding</keyword>
<proteinExistence type="inferred from homology"/>
<evidence type="ECO:0000256" key="4">
    <source>
        <dbReference type="ARBA" id="ARBA00023125"/>
    </source>
</evidence>
<dbReference type="GO" id="GO:0003677">
    <property type="term" value="F:DNA binding"/>
    <property type="evidence" value="ECO:0007669"/>
    <property type="project" value="UniProtKB-UniRule"/>
</dbReference>
<comment type="similarity">
    <text evidence="2 6">Belongs to the transposase mutator family.</text>
</comment>
<organism evidence="7 8">
    <name type="scientific">Nitritalea halalkaliphila LW7</name>
    <dbReference type="NCBI Taxonomy" id="1189621"/>
    <lineage>
        <taxon>Bacteria</taxon>
        <taxon>Pseudomonadati</taxon>
        <taxon>Bacteroidota</taxon>
        <taxon>Cytophagia</taxon>
        <taxon>Cytophagales</taxon>
        <taxon>Cyclobacteriaceae</taxon>
        <taxon>Nitritalea</taxon>
    </lineage>
</organism>
<dbReference type="GO" id="GO:0004803">
    <property type="term" value="F:transposase activity"/>
    <property type="evidence" value="ECO:0007669"/>
    <property type="project" value="UniProtKB-UniRule"/>
</dbReference>
<dbReference type="EMBL" id="AJYA01000031">
    <property type="protein sequence ID" value="EIM75238.1"/>
    <property type="molecule type" value="Genomic_DNA"/>
</dbReference>
<gene>
    <name evidence="7" type="ORF">A3SI_13949</name>
</gene>
<comment type="caution">
    <text evidence="7">The sequence shown here is derived from an EMBL/GenBank/DDBJ whole genome shotgun (WGS) entry which is preliminary data.</text>
</comment>
<evidence type="ECO:0000256" key="3">
    <source>
        <dbReference type="ARBA" id="ARBA00022578"/>
    </source>
</evidence>